<reference evidence="3" key="1">
    <citation type="submission" date="2008-08" db="EMBL/GenBank/DDBJ databases">
        <title>The complete genome sequence of Coprothermobacter proteolyticus strain ATCC 5245 / DSM 5265 / BT.</title>
        <authorList>
            <person name="Dodson R.J."/>
            <person name="Durkin A.S."/>
            <person name="Wu M."/>
            <person name="Eisen J."/>
            <person name="Sutton G."/>
        </authorList>
    </citation>
    <scope>NUCLEOTIDE SEQUENCE [LARGE SCALE GENOMIC DNA]</scope>
    <source>
        <strain evidence="3">ATCC 35245 / DSM 5265 / OCM 4 / BT</strain>
    </source>
</reference>
<reference evidence="2 3" key="2">
    <citation type="journal article" date="2014" name="Genome Announc.">
        <title>Complete Genome Sequence of Coprothermobacter proteolyticus DSM 5265.</title>
        <authorList>
            <person name="Alexiev A."/>
            <person name="Coil D.A."/>
            <person name="Badger J.H."/>
            <person name="Enticknap J."/>
            <person name="Ward N."/>
            <person name="Robb F.T."/>
            <person name="Eisen J.A."/>
        </authorList>
    </citation>
    <scope>NUCLEOTIDE SEQUENCE [LARGE SCALE GENOMIC DNA]</scope>
    <source>
        <strain evidence="3">ATCC 35245 / DSM 5265 / OCM 4 / BT</strain>
    </source>
</reference>
<dbReference type="Proteomes" id="UP000001732">
    <property type="component" value="Chromosome"/>
</dbReference>
<keyword evidence="1" id="KW-1133">Transmembrane helix</keyword>
<keyword evidence="1" id="KW-0812">Transmembrane</keyword>
<gene>
    <name evidence="2" type="ordered locus">COPRO5265_0854</name>
</gene>
<name>B5Y8U5_COPPD</name>
<protein>
    <submittedName>
        <fullName evidence="2">Uncharacterized protein</fullName>
    </submittedName>
</protein>
<feature type="transmembrane region" description="Helical" evidence="1">
    <location>
        <begin position="130"/>
        <end position="148"/>
    </location>
</feature>
<accession>B5Y8U5</accession>
<dbReference type="STRING" id="309798.COPRO5265_0854"/>
<feature type="transmembrane region" description="Helical" evidence="1">
    <location>
        <begin position="12"/>
        <end position="31"/>
    </location>
</feature>
<feature type="transmembrane region" description="Helical" evidence="1">
    <location>
        <begin position="154"/>
        <end position="174"/>
    </location>
</feature>
<keyword evidence="3" id="KW-1185">Reference proteome</keyword>
<sequence length="237" mass="27664">MYTCVNHNVLNLHFLIVWYRVYYNMIMNYWPSLYAFVRSRKENEDLILADMLFLLENGTFSLEHEDNQLCLVRKSNEIIGHPVFDVIGSSANVTDLADFAFSLREKFFLWVIKSSEPYIRWDIENLLNNLSLWMWLISLVGWVPFYFLHVTSILWIWFFLPTIALVISVVKAPLTVDGQSLLKDGNKNNAISFKVARNGLNGLKGTDADLIQFSKLFKTLYRGRSVRPQKTEKRPTI</sequence>
<evidence type="ECO:0000313" key="2">
    <source>
        <dbReference type="EMBL" id="ACI17001.1"/>
    </source>
</evidence>
<dbReference type="KEGG" id="cpo:COPRO5265_0854"/>
<dbReference type="AlphaFoldDB" id="B5Y8U5"/>
<keyword evidence="1" id="KW-0472">Membrane</keyword>
<organism evidence="2 3">
    <name type="scientific">Coprothermobacter proteolyticus (strain ATCC 35245 / DSM 5265 / OCM 4 / BT)</name>
    <dbReference type="NCBI Taxonomy" id="309798"/>
    <lineage>
        <taxon>Bacteria</taxon>
        <taxon>Pseudomonadati</taxon>
        <taxon>Coprothermobacterota</taxon>
        <taxon>Coprothermobacteria</taxon>
        <taxon>Coprothermobacterales</taxon>
        <taxon>Coprothermobacteraceae</taxon>
        <taxon>Coprothermobacter</taxon>
    </lineage>
</organism>
<evidence type="ECO:0000256" key="1">
    <source>
        <dbReference type="SAM" id="Phobius"/>
    </source>
</evidence>
<evidence type="ECO:0000313" key="3">
    <source>
        <dbReference type="Proteomes" id="UP000001732"/>
    </source>
</evidence>
<proteinExistence type="predicted"/>
<dbReference type="EMBL" id="CP001145">
    <property type="protein sequence ID" value="ACI17001.1"/>
    <property type="molecule type" value="Genomic_DNA"/>
</dbReference>